<evidence type="ECO:0000256" key="9">
    <source>
        <dbReference type="ARBA" id="ARBA00022748"/>
    </source>
</evidence>
<gene>
    <name evidence="13" type="ORF">OM33_07980</name>
</gene>
<evidence type="ECO:0000256" key="7">
    <source>
        <dbReference type="ARBA" id="ARBA00022519"/>
    </source>
</evidence>
<dbReference type="PANTHER" id="PTHR37531">
    <property type="entry name" value="HEME EXPORTER PROTEIN D"/>
    <property type="match status" value="1"/>
</dbReference>
<dbReference type="InterPro" id="IPR007078">
    <property type="entry name" value="Haem_export_protD_CcmD"/>
</dbReference>
<dbReference type="STRING" id="1348114.OM33_07980"/>
<dbReference type="NCBIfam" id="TIGR03141">
    <property type="entry name" value="cytochro_ccmD"/>
    <property type="match status" value="1"/>
</dbReference>
<evidence type="ECO:0000256" key="8">
    <source>
        <dbReference type="ARBA" id="ARBA00022692"/>
    </source>
</evidence>
<evidence type="ECO:0000256" key="1">
    <source>
        <dbReference type="ARBA" id="ARBA00002442"/>
    </source>
</evidence>
<evidence type="ECO:0000256" key="12">
    <source>
        <dbReference type="RuleBase" id="RU363101"/>
    </source>
</evidence>
<dbReference type="EMBL" id="CP009888">
    <property type="protein sequence ID" value="AIY65100.1"/>
    <property type="molecule type" value="Genomic_DNA"/>
</dbReference>
<dbReference type="OrthoDB" id="9815607at2"/>
<keyword evidence="10 12" id="KW-1133">Transmembrane helix</keyword>
<dbReference type="InterPro" id="IPR052075">
    <property type="entry name" value="Heme_exporter_D"/>
</dbReference>
<evidence type="ECO:0000313" key="14">
    <source>
        <dbReference type="Proteomes" id="UP000030341"/>
    </source>
</evidence>
<protein>
    <recommendedName>
        <fullName evidence="4 12">Heme exporter protein D</fullName>
    </recommendedName>
</protein>
<dbReference type="RefSeq" id="WP_038640674.1">
    <property type="nucleotide sequence ID" value="NZ_CP009888.1"/>
</dbReference>
<evidence type="ECO:0000313" key="13">
    <source>
        <dbReference type="EMBL" id="AIY65100.1"/>
    </source>
</evidence>
<dbReference type="KEGG" id="pseo:OM33_07980"/>
<dbReference type="GO" id="GO:0015886">
    <property type="term" value="P:heme transport"/>
    <property type="evidence" value="ECO:0007669"/>
    <property type="project" value="InterPro"/>
</dbReference>
<keyword evidence="7 12" id="KW-0997">Cell inner membrane</keyword>
<evidence type="ECO:0000256" key="2">
    <source>
        <dbReference type="ARBA" id="ARBA00004377"/>
    </source>
</evidence>
<evidence type="ECO:0000256" key="3">
    <source>
        <dbReference type="ARBA" id="ARBA00008741"/>
    </source>
</evidence>
<keyword evidence="9 12" id="KW-0201">Cytochrome c-type biogenesis</keyword>
<dbReference type="AlphaFoldDB" id="A0A0A7EEQ1"/>
<comment type="similarity">
    <text evidence="3 12">Belongs to the CcmD/CycX/HelD family.</text>
</comment>
<dbReference type="HOGENOM" id="CLU_180892_0_1_6"/>
<keyword evidence="6 12" id="KW-1003">Cell membrane</keyword>
<comment type="subcellular location">
    <subcellularLocation>
        <location evidence="2 12">Cell inner membrane</location>
        <topology evidence="2 12">Single-pass membrane protein</topology>
    </subcellularLocation>
</comment>
<evidence type="ECO:0000256" key="11">
    <source>
        <dbReference type="ARBA" id="ARBA00023136"/>
    </source>
</evidence>
<evidence type="ECO:0000256" key="5">
    <source>
        <dbReference type="ARBA" id="ARBA00022448"/>
    </source>
</evidence>
<reference evidence="13" key="1">
    <citation type="submission" date="2014-11" db="EMBL/GenBank/DDBJ databases">
        <title>Complete Genome Sequence of Pseudoalteromonas sp. Strain OCN003 Isolated from Kaneohe Bay, Oahu, Hawaii.</title>
        <authorList>
            <person name="Beurmann S."/>
            <person name="Videau P."/>
            <person name="Ushijima B."/>
            <person name="Smith A.M."/>
            <person name="Aeby G.S."/>
            <person name="Callahan S.M."/>
            <person name="Belcaid M."/>
        </authorList>
    </citation>
    <scope>NUCLEOTIDE SEQUENCE [LARGE SCALE GENOMIC DNA]</scope>
    <source>
        <strain evidence="13">OCN003</strain>
    </source>
</reference>
<name>A0A0A7EEQ1_9GAMM</name>
<feature type="transmembrane region" description="Helical" evidence="12">
    <location>
        <begin position="12"/>
        <end position="35"/>
    </location>
</feature>
<comment type="function">
    <text evidence="1 12">Required for the export of heme to the periplasm for the biogenesis of c-type cytochromes.</text>
</comment>
<keyword evidence="14" id="KW-1185">Reference proteome</keyword>
<keyword evidence="11 12" id="KW-0472">Membrane</keyword>
<evidence type="ECO:0000256" key="6">
    <source>
        <dbReference type="ARBA" id="ARBA00022475"/>
    </source>
</evidence>
<evidence type="ECO:0000256" key="4">
    <source>
        <dbReference type="ARBA" id="ARBA00016461"/>
    </source>
</evidence>
<dbReference type="PANTHER" id="PTHR37531:SF1">
    <property type="entry name" value="HEME EXPORTER PROTEIN D"/>
    <property type="match status" value="1"/>
</dbReference>
<keyword evidence="5 12" id="KW-0813">Transport</keyword>
<sequence>MQFNSLSEFFAMGGYGFFVWLSYGACALILLGIFISSKRTHRKILDNVKSQIAREERIKKAKEQGL</sequence>
<keyword evidence="8 12" id="KW-0812">Transmembrane</keyword>
<dbReference type="GO" id="GO:0017004">
    <property type="term" value="P:cytochrome complex assembly"/>
    <property type="evidence" value="ECO:0007669"/>
    <property type="project" value="UniProtKB-KW"/>
</dbReference>
<dbReference type="Pfam" id="PF04995">
    <property type="entry name" value="CcmD"/>
    <property type="match status" value="1"/>
</dbReference>
<evidence type="ECO:0000256" key="10">
    <source>
        <dbReference type="ARBA" id="ARBA00022989"/>
    </source>
</evidence>
<proteinExistence type="inferred from homology"/>
<dbReference type="eggNOG" id="COG3114">
    <property type="taxonomic scope" value="Bacteria"/>
</dbReference>
<accession>A0A0A7EEQ1</accession>
<dbReference type="GO" id="GO:1903607">
    <property type="term" value="P:cytochrome c biosynthetic process"/>
    <property type="evidence" value="ECO:0007669"/>
    <property type="project" value="TreeGrafter"/>
</dbReference>
<dbReference type="GO" id="GO:0005886">
    <property type="term" value="C:plasma membrane"/>
    <property type="evidence" value="ECO:0007669"/>
    <property type="project" value="UniProtKB-SubCell"/>
</dbReference>
<dbReference type="Proteomes" id="UP000030341">
    <property type="component" value="Chromosome 1"/>
</dbReference>
<organism evidence="13 14">
    <name type="scientific">Pseudoalteromonas piratica</name>
    <dbReference type="NCBI Taxonomy" id="1348114"/>
    <lineage>
        <taxon>Bacteria</taxon>
        <taxon>Pseudomonadati</taxon>
        <taxon>Pseudomonadota</taxon>
        <taxon>Gammaproteobacteria</taxon>
        <taxon>Alteromonadales</taxon>
        <taxon>Pseudoalteromonadaceae</taxon>
        <taxon>Pseudoalteromonas</taxon>
    </lineage>
</organism>